<protein>
    <recommendedName>
        <fullName evidence="5">SH3b domain-containing protein</fullName>
    </recommendedName>
</protein>
<evidence type="ECO:0000256" key="1">
    <source>
        <dbReference type="SAM" id="Phobius"/>
    </source>
</evidence>
<keyword evidence="2" id="KW-0732">Signal</keyword>
<evidence type="ECO:0000313" key="4">
    <source>
        <dbReference type="Proteomes" id="UP000229681"/>
    </source>
</evidence>
<reference evidence="3 4" key="1">
    <citation type="submission" date="2017-11" db="EMBL/GenBank/DDBJ databases">
        <title>Evolution of Phototrophy in the Chloroflexi Phylum Driven by Horizontal Gene Transfer.</title>
        <authorList>
            <person name="Ward L.M."/>
            <person name="Hemp J."/>
            <person name="Shih P.M."/>
            <person name="Mcglynn S.E."/>
            <person name="Fischer W."/>
        </authorList>
    </citation>
    <scope>NUCLEOTIDE SEQUENCE [LARGE SCALE GENOMIC DNA]</scope>
    <source>
        <strain evidence="3">JP3_13</strain>
    </source>
</reference>
<proteinExistence type="predicted"/>
<dbReference type="Proteomes" id="UP000229681">
    <property type="component" value="Unassembled WGS sequence"/>
</dbReference>
<evidence type="ECO:0000256" key="2">
    <source>
        <dbReference type="SAM" id="SignalP"/>
    </source>
</evidence>
<organism evidence="3 4">
    <name type="scientific">Candidatus Thermofonsia Clade 1 bacterium</name>
    <dbReference type="NCBI Taxonomy" id="2364210"/>
    <lineage>
        <taxon>Bacteria</taxon>
        <taxon>Bacillati</taxon>
        <taxon>Chloroflexota</taxon>
        <taxon>Candidatus Thermofontia</taxon>
        <taxon>Candidatus Thermofonsia Clade 1</taxon>
    </lineage>
</organism>
<dbReference type="AlphaFoldDB" id="A0A2M8PFP6"/>
<keyword evidence="1" id="KW-0472">Membrane</keyword>
<dbReference type="Gene3D" id="2.30.30.40">
    <property type="entry name" value="SH3 Domains"/>
    <property type="match status" value="1"/>
</dbReference>
<feature type="signal peptide" evidence="2">
    <location>
        <begin position="1"/>
        <end position="25"/>
    </location>
</feature>
<sequence length="252" mass="26520">MKPFVSRTLAGVALIAFLIAVRAPAQQILYAQSAPTPVPLFIPTVTPRLEVVETATPTRTPTVNMGLIRVEARLEANIRTAPSLDAQILAKALPGQFYAARGRYGEWIQIQFERAPTGLAWVYREVVNLTGGNFESLPPIDLDAVPTPNLQTAAAQQTAEYLTATPGAPQTATALQAQATGVFTLAAAVPEQLPVGAPLPTFTYPPPYAEATLPARPSATINSGGIPPIMPILALGALGLGGLLISSLRRGR</sequence>
<evidence type="ECO:0000313" key="3">
    <source>
        <dbReference type="EMBL" id="PJF36331.1"/>
    </source>
</evidence>
<accession>A0A2M8PFP6</accession>
<name>A0A2M8PFP6_9CHLR</name>
<feature type="transmembrane region" description="Helical" evidence="1">
    <location>
        <begin position="229"/>
        <end position="248"/>
    </location>
</feature>
<keyword evidence="1" id="KW-0812">Transmembrane</keyword>
<keyword evidence="1" id="KW-1133">Transmembrane helix</keyword>
<evidence type="ECO:0008006" key="5">
    <source>
        <dbReference type="Google" id="ProtNLM"/>
    </source>
</evidence>
<feature type="chain" id="PRO_5030053718" description="SH3b domain-containing protein" evidence="2">
    <location>
        <begin position="26"/>
        <end position="252"/>
    </location>
</feature>
<dbReference type="EMBL" id="PGTM01000062">
    <property type="protein sequence ID" value="PJF36331.1"/>
    <property type="molecule type" value="Genomic_DNA"/>
</dbReference>
<gene>
    <name evidence="3" type="ORF">CUN49_06020</name>
</gene>
<comment type="caution">
    <text evidence="3">The sequence shown here is derived from an EMBL/GenBank/DDBJ whole genome shotgun (WGS) entry which is preliminary data.</text>
</comment>